<evidence type="ECO:0000256" key="3">
    <source>
        <dbReference type="ARBA" id="ARBA00023013"/>
    </source>
</evidence>
<name>A0A1J1IDB5_9DIPT</name>
<dbReference type="InterPro" id="IPR044898">
    <property type="entry name" value="CDI_dom_sf"/>
</dbReference>
<dbReference type="Pfam" id="PF02234">
    <property type="entry name" value="CDI"/>
    <property type="match status" value="1"/>
</dbReference>
<gene>
    <name evidence="7" type="ORF">CLUMA_CG011641</name>
</gene>
<dbReference type="GO" id="GO:0005634">
    <property type="term" value="C:nucleus"/>
    <property type="evidence" value="ECO:0007669"/>
    <property type="project" value="UniProtKB-SubCell"/>
</dbReference>
<dbReference type="EMBL" id="CVRI01000047">
    <property type="protein sequence ID" value="CRK98279.1"/>
    <property type="molecule type" value="Genomic_DNA"/>
</dbReference>
<dbReference type="PANTHER" id="PTHR10265">
    <property type="entry name" value="CYCLIN-DEPENDENT KINASE INHIBITOR 1"/>
    <property type="match status" value="1"/>
</dbReference>
<evidence type="ECO:0000313" key="8">
    <source>
        <dbReference type="Proteomes" id="UP000183832"/>
    </source>
</evidence>
<dbReference type="InterPro" id="IPR003175">
    <property type="entry name" value="CDI_dom"/>
</dbReference>
<dbReference type="PANTHER" id="PTHR10265:SF45">
    <property type="entry name" value="DACAPO"/>
    <property type="match status" value="1"/>
</dbReference>
<dbReference type="Gene3D" id="4.10.365.10">
    <property type="entry name" value="p27"/>
    <property type="match status" value="1"/>
</dbReference>
<proteinExistence type="inferred from homology"/>
<comment type="subcellular location">
    <subcellularLocation>
        <location evidence="1">Nucleus</location>
    </subcellularLocation>
</comment>
<feature type="domain" description="Cyclin-dependent kinase inhibitor" evidence="6">
    <location>
        <begin position="36"/>
        <end position="86"/>
    </location>
</feature>
<evidence type="ECO:0000256" key="1">
    <source>
        <dbReference type="ARBA" id="ARBA00004123"/>
    </source>
</evidence>
<keyword evidence="8" id="KW-1185">Reference proteome</keyword>
<dbReference type="AlphaFoldDB" id="A0A1J1IDB5"/>
<dbReference type="GO" id="GO:0004861">
    <property type="term" value="F:cyclin-dependent protein serine/threonine kinase inhibitor activity"/>
    <property type="evidence" value="ECO:0007669"/>
    <property type="project" value="InterPro"/>
</dbReference>
<sequence length="184" mass="20999">MSRNSLLMRVRQVASPRKSAMARLERVQKINKVSKSLFGPVIKSEFRRFAQMEMTKYQLQASYKWSFDFAKESPIAHVNSQLKWEPTSLSNIPKFYHHTTHSMGLSSHYQPITALESSNRHVQMFTGCENICPLMQNISEPSIILQNPLSVSKRKTVASTSFATKKVCGSQRKITGKSINTFQK</sequence>
<comment type="similarity">
    <text evidence="2">Belongs to the CDI family.</text>
</comment>
<dbReference type="GO" id="GO:0051726">
    <property type="term" value="P:regulation of cell cycle"/>
    <property type="evidence" value="ECO:0007669"/>
    <property type="project" value="InterPro"/>
</dbReference>
<reference evidence="7 8" key="1">
    <citation type="submission" date="2015-04" db="EMBL/GenBank/DDBJ databases">
        <authorList>
            <person name="Syromyatnikov M.Y."/>
            <person name="Popov V.N."/>
        </authorList>
    </citation>
    <scope>NUCLEOTIDE SEQUENCE [LARGE SCALE GENOMIC DNA]</scope>
</reference>
<keyword evidence="5" id="KW-0131">Cell cycle</keyword>
<evidence type="ECO:0000256" key="4">
    <source>
        <dbReference type="ARBA" id="ARBA00023242"/>
    </source>
</evidence>
<evidence type="ECO:0000259" key="6">
    <source>
        <dbReference type="Pfam" id="PF02234"/>
    </source>
</evidence>
<evidence type="ECO:0000256" key="2">
    <source>
        <dbReference type="ARBA" id="ARBA00006726"/>
    </source>
</evidence>
<protein>
    <submittedName>
        <fullName evidence="7">CLUMA_CG011641, isoform A</fullName>
    </submittedName>
</protein>
<organism evidence="7 8">
    <name type="scientific">Clunio marinus</name>
    <dbReference type="NCBI Taxonomy" id="568069"/>
    <lineage>
        <taxon>Eukaryota</taxon>
        <taxon>Metazoa</taxon>
        <taxon>Ecdysozoa</taxon>
        <taxon>Arthropoda</taxon>
        <taxon>Hexapoda</taxon>
        <taxon>Insecta</taxon>
        <taxon>Pterygota</taxon>
        <taxon>Neoptera</taxon>
        <taxon>Endopterygota</taxon>
        <taxon>Diptera</taxon>
        <taxon>Nematocera</taxon>
        <taxon>Chironomoidea</taxon>
        <taxon>Chironomidae</taxon>
        <taxon>Clunio</taxon>
    </lineage>
</organism>
<keyword evidence="4" id="KW-0539">Nucleus</keyword>
<keyword evidence="3" id="KW-0649">Protein kinase inhibitor</keyword>
<accession>A0A1J1IDB5</accession>
<dbReference type="OrthoDB" id="6373236at2759"/>
<evidence type="ECO:0000313" key="7">
    <source>
        <dbReference type="EMBL" id="CRK98279.1"/>
    </source>
</evidence>
<dbReference type="Proteomes" id="UP000183832">
    <property type="component" value="Unassembled WGS sequence"/>
</dbReference>
<evidence type="ECO:0000256" key="5">
    <source>
        <dbReference type="ARBA" id="ARBA00023306"/>
    </source>
</evidence>